<keyword evidence="4" id="KW-1185">Reference proteome</keyword>
<accession>A0A285EEB1</accession>
<dbReference type="EMBL" id="OBDO01000004">
    <property type="protein sequence ID" value="SNX96544.1"/>
    <property type="molecule type" value="Genomic_DNA"/>
</dbReference>
<dbReference type="Proteomes" id="UP000219514">
    <property type="component" value="Unassembled WGS sequence"/>
</dbReference>
<dbReference type="AlphaFoldDB" id="A0A285EEB1"/>
<dbReference type="OrthoDB" id="3893182at2"/>
<proteinExistence type="predicted"/>
<evidence type="ECO:0000313" key="4">
    <source>
        <dbReference type="Proteomes" id="UP000219514"/>
    </source>
</evidence>
<feature type="region of interest" description="Disordered" evidence="1">
    <location>
        <begin position="538"/>
        <end position="559"/>
    </location>
</feature>
<evidence type="ECO:0000259" key="2">
    <source>
        <dbReference type="Pfam" id="PF24957"/>
    </source>
</evidence>
<evidence type="ECO:0000313" key="3">
    <source>
        <dbReference type="EMBL" id="SNX96544.1"/>
    </source>
</evidence>
<name>A0A285EEB1_9ACTN</name>
<dbReference type="RefSeq" id="WP_097206551.1">
    <property type="nucleotide sequence ID" value="NZ_JACHXB010000002.1"/>
</dbReference>
<reference evidence="3 4" key="1">
    <citation type="submission" date="2017-09" db="EMBL/GenBank/DDBJ databases">
        <authorList>
            <person name="Ehlers B."/>
            <person name="Leendertz F.H."/>
        </authorList>
    </citation>
    <scope>NUCLEOTIDE SEQUENCE [LARGE SCALE GENOMIC DNA]</scope>
    <source>
        <strain evidence="3 4">DSM 46844</strain>
    </source>
</reference>
<sequence length="808" mass="83265">MTGPAGEAAAGLSQVVRRGDLRLRVPGASVRRLSPTPFDGELLSAVDAAAAGGLPLALVVPLPAADIPIMLGAAAVTAEITRSWSVAVSATVVSSRLSQRTRYDQLHVRDAALSSILPRARLDADGAVVPIGDPFPAAGGGRLVLTGDLERVPPFGGALVVDGTGGAGGDLAALLRTRRAVIYITDNPFDAALDAVRAAGGAVWAFDPATLARLAGDSPAPPSGALREEDPAVAAPSRLLRAAGAATRQVWAPATDTDLDGALHAAWVALSALPAGRGPAAAVALRWAWGTFATFALLPVDAAGYDRHVPRGPYSTRLADAPDHARAVAAAAAQTGGAAPWTSVAGAFAGLLRTSGSAPKLPLVSQWLAGVVDGGQHGLLVTRNRAAVEALTAALQESTGTPFGWQARARIVGIRDLLLGRVPGLPVDSMLLTGPVPRAYASLVAAPAAAEVTVLGAGDWEAERAARQATQTLRALAELRRETVAVTAPLLRLQADGPGAAEPVTIRRDGAVLPPPPDGGSSPWEPFSAAVQAVLAAERRGRPDDDGDAPPPARDGEDGEAAQVPALLVTFTDGQGLLLAPNDPVYRRAGDEVRKVAAKALVHGDWVALVDATTRRDLFDTVIAALAGVDMQYHLLTVMRDVWRQRVDVARGCGLTQREILARMQAGPDPTGVTAETTIGSWLRHDAVPLRAEDVSRFAAAVGDAELRRNGAAVGAALLHLRSIHQQVGRRLTAQITGAHVHAAETLVDAQLRIHAGDLLEAVTVHEVDDVGSKLIAVPAALLGVLLDADTRTAVHASAPPVAPRGDR</sequence>
<dbReference type="Pfam" id="PF24957">
    <property type="entry name" value="DrmE_C"/>
    <property type="match status" value="1"/>
</dbReference>
<gene>
    <name evidence="3" type="ORF">SAMN06893097_104259</name>
</gene>
<dbReference type="InterPro" id="IPR056666">
    <property type="entry name" value="DrmE_C"/>
</dbReference>
<protein>
    <recommendedName>
        <fullName evidence="2">DISARM protein DrmE C-terminal domain-containing protein</fullName>
    </recommendedName>
</protein>
<evidence type="ECO:0000256" key="1">
    <source>
        <dbReference type="SAM" id="MobiDB-lite"/>
    </source>
</evidence>
<organism evidence="3 4">
    <name type="scientific">Geodermatophilus sabuli</name>
    <dbReference type="NCBI Taxonomy" id="1564158"/>
    <lineage>
        <taxon>Bacteria</taxon>
        <taxon>Bacillati</taxon>
        <taxon>Actinomycetota</taxon>
        <taxon>Actinomycetes</taxon>
        <taxon>Geodermatophilales</taxon>
        <taxon>Geodermatophilaceae</taxon>
        <taxon>Geodermatophilus</taxon>
    </lineage>
</organism>
<feature type="domain" description="DISARM protein DrmE C-terminal" evidence="2">
    <location>
        <begin position="566"/>
        <end position="736"/>
    </location>
</feature>